<feature type="non-terminal residue" evidence="2">
    <location>
        <position position="1"/>
    </location>
</feature>
<name>A0A699JM47_TANCI</name>
<proteinExistence type="predicted"/>
<protein>
    <submittedName>
        <fullName evidence="2">Uncharacterized protein</fullName>
    </submittedName>
</protein>
<keyword evidence="1" id="KW-0472">Membrane</keyword>
<comment type="caution">
    <text evidence="2">The sequence shown here is derived from an EMBL/GenBank/DDBJ whole genome shotgun (WGS) entry which is preliminary data.</text>
</comment>
<gene>
    <name evidence="2" type="ORF">Tci_618317</name>
</gene>
<accession>A0A699JM47</accession>
<evidence type="ECO:0000313" key="2">
    <source>
        <dbReference type="EMBL" id="GFA46345.1"/>
    </source>
</evidence>
<feature type="transmembrane region" description="Helical" evidence="1">
    <location>
        <begin position="50"/>
        <end position="71"/>
    </location>
</feature>
<sequence length="131" mass="14103">PASKASYSASLLVDSNWNLRAYVYSFPSRLTNIIPSSESSKLEALSVYNFHMLSMLGTLLVVVGFLVSVSLSSTKGVSARKLARICPLTELRPLNSRSCSPSLIAYLAILPDFSGLARICLMGLLISTLMG</sequence>
<reference evidence="2" key="1">
    <citation type="journal article" date="2019" name="Sci. Rep.">
        <title>Draft genome of Tanacetum cinerariifolium, the natural source of mosquito coil.</title>
        <authorList>
            <person name="Yamashiro T."/>
            <person name="Shiraishi A."/>
            <person name="Satake H."/>
            <person name="Nakayama K."/>
        </authorList>
    </citation>
    <scope>NUCLEOTIDE SEQUENCE</scope>
</reference>
<dbReference type="EMBL" id="BKCJ010428531">
    <property type="protein sequence ID" value="GFA46345.1"/>
    <property type="molecule type" value="Genomic_DNA"/>
</dbReference>
<keyword evidence="1" id="KW-1133">Transmembrane helix</keyword>
<keyword evidence="1" id="KW-0812">Transmembrane</keyword>
<dbReference type="AlphaFoldDB" id="A0A699JM47"/>
<organism evidence="2">
    <name type="scientific">Tanacetum cinerariifolium</name>
    <name type="common">Dalmatian daisy</name>
    <name type="synonym">Chrysanthemum cinerariifolium</name>
    <dbReference type="NCBI Taxonomy" id="118510"/>
    <lineage>
        <taxon>Eukaryota</taxon>
        <taxon>Viridiplantae</taxon>
        <taxon>Streptophyta</taxon>
        <taxon>Embryophyta</taxon>
        <taxon>Tracheophyta</taxon>
        <taxon>Spermatophyta</taxon>
        <taxon>Magnoliopsida</taxon>
        <taxon>eudicotyledons</taxon>
        <taxon>Gunneridae</taxon>
        <taxon>Pentapetalae</taxon>
        <taxon>asterids</taxon>
        <taxon>campanulids</taxon>
        <taxon>Asterales</taxon>
        <taxon>Asteraceae</taxon>
        <taxon>Asteroideae</taxon>
        <taxon>Anthemideae</taxon>
        <taxon>Anthemidinae</taxon>
        <taxon>Tanacetum</taxon>
    </lineage>
</organism>
<evidence type="ECO:0000256" key="1">
    <source>
        <dbReference type="SAM" id="Phobius"/>
    </source>
</evidence>